<keyword evidence="4" id="KW-0479">Metal-binding</keyword>
<sequence>MSDGPLIGVSQATPISVAPSSHPFTCNTCRVAFRSSELQRGHMRSDWHRYNLKRKVASLPPLPSEVFAEKVLNAQASSSAAAAKASYETVCQACQKTFYSENAYRNHVASQKHKARVLTMHNGAVGERTTVEDEAASVMSSTFSLGEPVNVGGLPVGSGGTEMLRVINDLQETSIEEKEEKLERSRTASATPSTTIENNPTSPTLSCMFCNYVSPSLNLNVSHMGKIHGMFIPEQTYLVDLEGLIKYLNEKVAQHHECLYCGTVKGTTAGLQTHMRDKGHCMIAFDTEEQMIEVGQFYDFRSTYSDSEGDSEDVEGGEDEPGKKQGVGPKLGARREADVTTVEFDGCESAKELDQNAADADGWETDTSESSLDSADLTAVPLDDHSHQYERLHRHPHHSHQDARPHRNADGWHSHAHHAHPHAVYYSEYELHLPTGRSAGHRSLARYYRQNLYRYPSPGSQRSEVRAITSGADGDAHAQRGRQLAARANGGLGMIGVSDAKKREIKAVERRERNREGRERGRYQWGIEKKANMQKHFREPFLQ</sequence>
<feature type="domain" description="C2H2-type" evidence="10">
    <location>
        <begin position="91"/>
        <end position="113"/>
    </location>
</feature>
<evidence type="ECO:0000313" key="12">
    <source>
        <dbReference type="Proteomes" id="UP000750711"/>
    </source>
</evidence>
<keyword evidence="5" id="KW-0677">Repeat</keyword>
<dbReference type="InterPro" id="IPR036236">
    <property type="entry name" value="Znf_C2H2_sf"/>
</dbReference>
<dbReference type="InterPro" id="IPR040025">
    <property type="entry name" value="Znf622/Rei1/Reh1"/>
</dbReference>
<dbReference type="PROSITE" id="PS00028">
    <property type="entry name" value="ZINC_FINGER_C2H2_1"/>
    <property type="match status" value="2"/>
</dbReference>
<dbReference type="EMBL" id="JAGHQM010000031">
    <property type="protein sequence ID" value="KAH0566146.1"/>
    <property type="molecule type" value="Genomic_DNA"/>
</dbReference>
<feature type="compositionally biased region" description="Acidic residues" evidence="9">
    <location>
        <begin position="307"/>
        <end position="319"/>
    </location>
</feature>
<keyword evidence="3" id="KW-0690">Ribosome biogenesis</keyword>
<dbReference type="SMART" id="SM00451">
    <property type="entry name" value="ZnF_U1"/>
    <property type="match status" value="2"/>
</dbReference>
<name>A0A9P8RTM3_9PEZI</name>
<keyword evidence="6" id="KW-0863">Zinc-finger</keyword>
<comment type="subcellular location">
    <subcellularLocation>
        <location evidence="1">Cytoplasm</location>
    </subcellularLocation>
</comment>
<evidence type="ECO:0000256" key="4">
    <source>
        <dbReference type="ARBA" id="ARBA00022723"/>
    </source>
</evidence>
<comment type="similarity">
    <text evidence="8">Belongs to the REI1 family.</text>
</comment>
<dbReference type="GO" id="GO:0005737">
    <property type="term" value="C:cytoplasm"/>
    <property type="evidence" value="ECO:0007669"/>
    <property type="project" value="UniProtKB-SubCell"/>
</dbReference>
<feature type="compositionally biased region" description="Basic and acidic residues" evidence="9">
    <location>
        <begin position="175"/>
        <end position="186"/>
    </location>
</feature>
<protein>
    <recommendedName>
        <fullName evidence="10">C2H2-type domain-containing protein</fullName>
    </recommendedName>
</protein>
<evidence type="ECO:0000256" key="2">
    <source>
        <dbReference type="ARBA" id="ARBA00022490"/>
    </source>
</evidence>
<dbReference type="SMART" id="SM00355">
    <property type="entry name" value="ZnF_C2H2"/>
    <property type="match status" value="4"/>
</dbReference>
<dbReference type="GO" id="GO:0003676">
    <property type="term" value="F:nucleic acid binding"/>
    <property type="evidence" value="ECO:0007669"/>
    <property type="project" value="InterPro"/>
</dbReference>
<proteinExistence type="inferred from homology"/>
<dbReference type="Pfam" id="PF12756">
    <property type="entry name" value="zf-C2H2_2"/>
    <property type="match status" value="1"/>
</dbReference>
<dbReference type="GO" id="GO:0042273">
    <property type="term" value="P:ribosomal large subunit biogenesis"/>
    <property type="evidence" value="ECO:0007669"/>
    <property type="project" value="TreeGrafter"/>
</dbReference>
<dbReference type="PANTHER" id="PTHR13182:SF8">
    <property type="entry name" value="CYTOPLASMIC 60S SUBUNIT BIOGENESIS FACTOR ZNF622"/>
    <property type="match status" value="1"/>
</dbReference>
<dbReference type="Proteomes" id="UP000750711">
    <property type="component" value="Unassembled WGS sequence"/>
</dbReference>
<organism evidence="11 12">
    <name type="scientific">Trichoglossum hirsutum</name>
    <dbReference type="NCBI Taxonomy" id="265104"/>
    <lineage>
        <taxon>Eukaryota</taxon>
        <taxon>Fungi</taxon>
        <taxon>Dikarya</taxon>
        <taxon>Ascomycota</taxon>
        <taxon>Pezizomycotina</taxon>
        <taxon>Geoglossomycetes</taxon>
        <taxon>Geoglossales</taxon>
        <taxon>Geoglossaceae</taxon>
        <taxon>Trichoglossum</taxon>
    </lineage>
</organism>
<feature type="compositionally biased region" description="Basic and acidic residues" evidence="9">
    <location>
        <begin position="399"/>
        <end position="413"/>
    </location>
</feature>
<comment type="caution">
    <text evidence="11">The sequence shown here is derived from an EMBL/GenBank/DDBJ whole genome shotgun (WGS) entry which is preliminary data.</text>
</comment>
<feature type="region of interest" description="Disordered" evidence="9">
    <location>
        <begin position="393"/>
        <end position="416"/>
    </location>
</feature>
<accession>A0A9P8RTM3</accession>
<dbReference type="Pfam" id="PF12171">
    <property type="entry name" value="zf-C2H2_jaz"/>
    <property type="match status" value="1"/>
</dbReference>
<feature type="domain" description="C2H2-type" evidence="10">
    <location>
        <begin position="26"/>
        <end position="48"/>
    </location>
</feature>
<keyword evidence="12" id="KW-1185">Reference proteome</keyword>
<dbReference type="InterPro" id="IPR041661">
    <property type="entry name" value="ZN622/Rei1/Reh1_Znf-C2H2"/>
</dbReference>
<dbReference type="PANTHER" id="PTHR13182">
    <property type="entry name" value="ZINC FINGER PROTEIN 622"/>
    <property type="match status" value="1"/>
</dbReference>
<evidence type="ECO:0000313" key="11">
    <source>
        <dbReference type="EMBL" id="KAH0566146.1"/>
    </source>
</evidence>
<feature type="region of interest" description="Disordered" evidence="9">
    <location>
        <begin position="304"/>
        <end position="374"/>
    </location>
</feature>
<dbReference type="InterPro" id="IPR013087">
    <property type="entry name" value="Znf_C2H2_type"/>
</dbReference>
<reference evidence="11" key="1">
    <citation type="submission" date="2021-03" db="EMBL/GenBank/DDBJ databases">
        <title>Comparative genomics and phylogenomic investigation of the class Geoglossomycetes provide insights into ecological specialization and systematics.</title>
        <authorList>
            <person name="Melie T."/>
            <person name="Pirro S."/>
            <person name="Miller A.N."/>
            <person name="Quandt A."/>
        </authorList>
    </citation>
    <scope>NUCLEOTIDE SEQUENCE</scope>
    <source>
        <strain evidence="11">CAQ_001_2017</strain>
    </source>
</reference>
<dbReference type="InterPro" id="IPR003604">
    <property type="entry name" value="Matrin/U1-like-C_Znf_C2H2"/>
</dbReference>
<dbReference type="SUPFAM" id="SSF57667">
    <property type="entry name" value="beta-beta-alpha zinc fingers"/>
    <property type="match status" value="3"/>
</dbReference>
<gene>
    <name evidence="11" type="ORF">GP486_000449</name>
</gene>
<evidence type="ECO:0000256" key="6">
    <source>
        <dbReference type="ARBA" id="ARBA00022771"/>
    </source>
</evidence>
<evidence type="ECO:0000256" key="8">
    <source>
        <dbReference type="ARBA" id="ARBA00034126"/>
    </source>
</evidence>
<dbReference type="GO" id="GO:0008270">
    <property type="term" value="F:zinc ion binding"/>
    <property type="evidence" value="ECO:0007669"/>
    <property type="project" value="UniProtKB-KW"/>
</dbReference>
<evidence type="ECO:0000256" key="5">
    <source>
        <dbReference type="ARBA" id="ARBA00022737"/>
    </source>
</evidence>
<keyword evidence="7" id="KW-0862">Zinc</keyword>
<feature type="region of interest" description="Disordered" evidence="9">
    <location>
        <begin position="174"/>
        <end position="198"/>
    </location>
</feature>
<evidence type="ECO:0000256" key="7">
    <source>
        <dbReference type="ARBA" id="ARBA00022833"/>
    </source>
</evidence>
<evidence type="ECO:0000256" key="9">
    <source>
        <dbReference type="SAM" id="MobiDB-lite"/>
    </source>
</evidence>
<evidence type="ECO:0000256" key="3">
    <source>
        <dbReference type="ARBA" id="ARBA00022517"/>
    </source>
</evidence>
<dbReference type="Gene3D" id="3.30.160.60">
    <property type="entry name" value="Classic Zinc Finger"/>
    <property type="match status" value="1"/>
</dbReference>
<evidence type="ECO:0000259" key="10">
    <source>
        <dbReference type="PROSITE" id="PS00028"/>
    </source>
</evidence>
<dbReference type="AlphaFoldDB" id="A0A9P8RTM3"/>
<evidence type="ECO:0000256" key="1">
    <source>
        <dbReference type="ARBA" id="ARBA00004496"/>
    </source>
</evidence>
<keyword evidence="2" id="KW-0963">Cytoplasm</keyword>
<dbReference type="GO" id="GO:0030687">
    <property type="term" value="C:preribosome, large subunit precursor"/>
    <property type="evidence" value="ECO:0007669"/>
    <property type="project" value="TreeGrafter"/>
</dbReference>
<dbReference type="InterPro" id="IPR022755">
    <property type="entry name" value="Znf_C2H2_jaz"/>
</dbReference>